<gene>
    <name evidence="2" type="ORF">PFY00_04665</name>
</gene>
<accession>A0ABT4XQ30</accession>
<reference evidence="2 3" key="1">
    <citation type="submission" date="2023-01" db="EMBL/GenBank/DDBJ databases">
        <title>Thalassococcus onchidii sp. nov., isolated from a marine invertebrate from the South China Sea.</title>
        <authorList>
            <person name="Xu S."/>
            <person name="Liu Z."/>
            <person name="Xu Y."/>
        </authorList>
    </citation>
    <scope>NUCLEOTIDE SEQUENCE [LARGE SCALE GENOMIC DNA]</scope>
    <source>
        <strain evidence="2 3">KCTC 32084</strain>
    </source>
</reference>
<dbReference type="InterPro" id="IPR050471">
    <property type="entry name" value="AB_hydrolase"/>
</dbReference>
<dbReference type="PANTHER" id="PTHR43433">
    <property type="entry name" value="HYDROLASE, ALPHA/BETA FOLD FAMILY PROTEIN"/>
    <property type="match status" value="1"/>
</dbReference>
<dbReference type="SUPFAM" id="SSF53474">
    <property type="entry name" value="alpha/beta-Hydrolases"/>
    <property type="match status" value="1"/>
</dbReference>
<keyword evidence="3" id="KW-1185">Reference proteome</keyword>
<name>A0ABT4XQ30_9RHOB</name>
<dbReference type="EMBL" id="JAQIOY010000001">
    <property type="protein sequence ID" value="MDA7424007.1"/>
    <property type="molecule type" value="Genomic_DNA"/>
</dbReference>
<dbReference type="InterPro" id="IPR000073">
    <property type="entry name" value="AB_hydrolase_1"/>
</dbReference>
<dbReference type="Proteomes" id="UP001210720">
    <property type="component" value="Unassembled WGS sequence"/>
</dbReference>
<dbReference type="GO" id="GO:0016787">
    <property type="term" value="F:hydrolase activity"/>
    <property type="evidence" value="ECO:0007669"/>
    <property type="project" value="UniProtKB-KW"/>
</dbReference>
<dbReference type="RefSeq" id="WP_271431335.1">
    <property type="nucleotide sequence ID" value="NZ_JAQIOY010000001.1"/>
</dbReference>
<dbReference type="Gene3D" id="3.40.50.1820">
    <property type="entry name" value="alpha/beta hydrolase"/>
    <property type="match status" value="1"/>
</dbReference>
<protein>
    <submittedName>
        <fullName evidence="2">Alpha/beta hydrolase</fullName>
    </submittedName>
</protein>
<dbReference type="PANTHER" id="PTHR43433:SF5">
    <property type="entry name" value="AB HYDROLASE-1 DOMAIN-CONTAINING PROTEIN"/>
    <property type="match status" value="1"/>
</dbReference>
<evidence type="ECO:0000313" key="2">
    <source>
        <dbReference type="EMBL" id="MDA7424007.1"/>
    </source>
</evidence>
<keyword evidence="2" id="KW-0378">Hydrolase</keyword>
<comment type="caution">
    <text evidence="2">The sequence shown here is derived from an EMBL/GenBank/DDBJ whole genome shotgun (WGS) entry which is preliminary data.</text>
</comment>
<evidence type="ECO:0000313" key="3">
    <source>
        <dbReference type="Proteomes" id="UP001210720"/>
    </source>
</evidence>
<organism evidence="2 3">
    <name type="scientific">Thalassococcus lentus</name>
    <dbReference type="NCBI Taxonomy" id="1210524"/>
    <lineage>
        <taxon>Bacteria</taxon>
        <taxon>Pseudomonadati</taxon>
        <taxon>Pseudomonadota</taxon>
        <taxon>Alphaproteobacteria</taxon>
        <taxon>Rhodobacterales</taxon>
        <taxon>Roseobacteraceae</taxon>
        <taxon>Thalassococcus</taxon>
    </lineage>
</organism>
<evidence type="ECO:0000259" key="1">
    <source>
        <dbReference type="Pfam" id="PF00561"/>
    </source>
</evidence>
<dbReference type="InterPro" id="IPR029058">
    <property type="entry name" value="AB_hydrolase_fold"/>
</dbReference>
<proteinExistence type="predicted"/>
<sequence length="273" mass="29859">MPKFETSDGLSLHYEDQGEGIPLLCLAGLTRDTHDFDYVAPHLADVRLVRMDYRGRGQSDWGPHESYQIPIEARDAIELLDHLGIDKAAVLGTSRGGLIAMVLAATAKDRLTGVALNDIGPEIAASGLDVIKGYLGRNPPFKSFEEAAEKRAAAMTAFEDVPAERWLNEARILYREGQDGLVIPYDPKLRDAVLGGGAQPAPDLWPLYDTLSGLPLCAIRGANSDLLSEDCFAEMQNRRPDMVAVEVPGRGHIPFLDEPESLDALGRWLAMLR</sequence>
<feature type="domain" description="AB hydrolase-1" evidence="1">
    <location>
        <begin position="22"/>
        <end position="147"/>
    </location>
</feature>
<dbReference type="Pfam" id="PF00561">
    <property type="entry name" value="Abhydrolase_1"/>
    <property type="match status" value="1"/>
</dbReference>